<comment type="subcellular location">
    <subcellularLocation>
        <location evidence="12">Cell inner membrane</location>
        <topology evidence="12">Lipid-anchor</topology>
        <orientation evidence="12">Periplasmic side</orientation>
    </subcellularLocation>
</comment>
<dbReference type="PIRSF" id="PIRSF006268">
    <property type="entry name" value="ApbE"/>
    <property type="match status" value="1"/>
</dbReference>
<dbReference type="InterPro" id="IPR024932">
    <property type="entry name" value="ApbE"/>
</dbReference>
<organism evidence="13 14">
    <name type="scientific">Candidatus Scatomorpha pullistercoris</name>
    <dbReference type="NCBI Taxonomy" id="2840929"/>
    <lineage>
        <taxon>Bacteria</taxon>
        <taxon>Bacillati</taxon>
        <taxon>Bacillota</taxon>
        <taxon>Clostridia</taxon>
        <taxon>Eubacteriales</taxon>
        <taxon>Candidatus Scatomorpha</taxon>
    </lineage>
</organism>
<dbReference type="EMBL" id="DVJS01000032">
    <property type="protein sequence ID" value="HIS96616.1"/>
    <property type="molecule type" value="Genomic_DNA"/>
</dbReference>
<evidence type="ECO:0000256" key="9">
    <source>
        <dbReference type="ARBA" id="ARBA00048540"/>
    </source>
</evidence>
<name>A0A9D1G3S7_9FIRM</name>
<dbReference type="Gene3D" id="3.10.520.10">
    <property type="entry name" value="ApbE-like domains"/>
    <property type="match status" value="1"/>
</dbReference>
<keyword evidence="6 10" id="KW-0274">FAD</keyword>
<dbReference type="GO" id="GO:0016740">
    <property type="term" value="F:transferase activity"/>
    <property type="evidence" value="ECO:0007669"/>
    <property type="project" value="UniProtKB-UniRule"/>
</dbReference>
<evidence type="ECO:0000256" key="10">
    <source>
        <dbReference type="PIRNR" id="PIRNR006268"/>
    </source>
</evidence>
<feature type="binding site" evidence="11">
    <location>
        <position position="308"/>
    </location>
    <ligand>
        <name>Mg(2+)</name>
        <dbReference type="ChEBI" id="CHEBI:18420"/>
    </ligand>
</feature>
<evidence type="ECO:0000256" key="3">
    <source>
        <dbReference type="ARBA" id="ARBA00022630"/>
    </source>
</evidence>
<keyword evidence="12" id="KW-0472">Membrane</keyword>
<evidence type="ECO:0000256" key="11">
    <source>
        <dbReference type="PIRSR" id="PIRSR006268-2"/>
    </source>
</evidence>
<reference evidence="13" key="1">
    <citation type="submission" date="2020-10" db="EMBL/GenBank/DDBJ databases">
        <authorList>
            <person name="Gilroy R."/>
        </authorList>
    </citation>
    <scope>NUCLEOTIDE SEQUENCE</scope>
    <source>
        <strain evidence="13">ChiHecec3B27-6122</strain>
    </source>
</reference>
<proteinExistence type="inferred from homology"/>
<keyword evidence="12" id="KW-0997">Cell inner membrane</keyword>
<dbReference type="SUPFAM" id="SSF143631">
    <property type="entry name" value="ApbE-like"/>
    <property type="match status" value="1"/>
</dbReference>
<dbReference type="EC" id="2.7.1.180" evidence="1 10"/>
<keyword evidence="12" id="KW-0732">Signal</keyword>
<dbReference type="PANTHER" id="PTHR30040">
    <property type="entry name" value="THIAMINE BIOSYNTHESIS LIPOPROTEIN APBE"/>
    <property type="match status" value="1"/>
</dbReference>
<comment type="caution">
    <text evidence="13">The sequence shown here is derived from an EMBL/GenBank/DDBJ whole genome shotgun (WGS) entry which is preliminary data.</text>
</comment>
<sequence length="353" mass="38478">MLRLAALSLALLTLTGCSTTQIIDVGQPSETAGPELTRYQASFLDLFDTLTTVVGYAESEDEFRAVAEQLRSGLEEYHQLYDIYDEYEGINNIKTINDSAGQGPVEVDEKIIDLLLFCRDMYEATDGKLDVAMGGVLKLWHDEREAGEFSEDGKLPDEAALKEAAEHCSFDAVVIDAESGTVEITDPETRLDVGAVAKGYATEQVCRTLPEGYLVSVGGNVRACGMKPDGTDWVVGVQDPDGGTEDYLLTVYAMGGSVVTSGDYQRYYYVDGVKYHHIIDPETLYPATLWRSVTVVCADSGLADALSTSLFTMTQEEGQALLDKFSAEAVWVTAEGELLYSEGFSAYVKEVKS</sequence>
<evidence type="ECO:0000256" key="8">
    <source>
        <dbReference type="ARBA" id="ARBA00031306"/>
    </source>
</evidence>
<keyword evidence="12" id="KW-0449">Lipoprotein</keyword>
<feature type="binding site" evidence="11">
    <location>
        <position position="195"/>
    </location>
    <ligand>
        <name>Mg(2+)</name>
        <dbReference type="ChEBI" id="CHEBI:18420"/>
    </ligand>
</feature>
<evidence type="ECO:0000256" key="6">
    <source>
        <dbReference type="ARBA" id="ARBA00022827"/>
    </source>
</evidence>
<reference evidence="13" key="2">
    <citation type="journal article" date="2021" name="PeerJ">
        <title>Extensive microbial diversity within the chicken gut microbiome revealed by metagenomics and culture.</title>
        <authorList>
            <person name="Gilroy R."/>
            <person name="Ravi A."/>
            <person name="Getino M."/>
            <person name="Pursley I."/>
            <person name="Horton D.L."/>
            <person name="Alikhan N.F."/>
            <person name="Baker D."/>
            <person name="Gharbi K."/>
            <person name="Hall N."/>
            <person name="Watson M."/>
            <person name="Adriaenssens E.M."/>
            <person name="Foster-Nyarko E."/>
            <person name="Jarju S."/>
            <person name="Secka A."/>
            <person name="Antonio M."/>
            <person name="Oren A."/>
            <person name="Chaudhuri R.R."/>
            <person name="La Ragione R."/>
            <person name="Hildebrand F."/>
            <person name="Pallen M.J."/>
        </authorList>
    </citation>
    <scope>NUCLEOTIDE SEQUENCE</scope>
    <source>
        <strain evidence="13">ChiHecec3B27-6122</strain>
    </source>
</reference>
<gene>
    <name evidence="13" type="ORF">IAD42_01420</name>
</gene>
<evidence type="ECO:0000256" key="5">
    <source>
        <dbReference type="ARBA" id="ARBA00022723"/>
    </source>
</evidence>
<dbReference type="GO" id="GO:0046872">
    <property type="term" value="F:metal ion binding"/>
    <property type="evidence" value="ECO:0007669"/>
    <property type="project" value="UniProtKB-UniRule"/>
</dbReference>
<evidence type="ECO:0000256" key="2">
    <source>
        <dbReference type="ARBA" id="ARBA00016337"/>
    </source>
</evidence>
<dbReference type="PROSITE" id="PS51257">
    <property type="entry name" value="PROKAR_LIPOPROTEIN"/>
    <property type="match status" value="1"/>
</dbReference>
<comment type="function">
    <text evidence="12">Flavin transferase that catalyzes the transfer of the FMN moiety of FAD and its covalent binding to the hydroxyl group of a threonine residue in a target flavoprotein.</text>
</comment>
<protein>
    <recommendedName>
        <fullName evidence="2 10">FAD:protein FMN transferase</fullName>
        <ecNumber evidence="1 10">2.7.1.180</ecNumber>
    </recommendedName>
    <alternativeName>
        <fullName evidence="8 10">Flavin transferase</fullName>
    </alternativeName>
</protein>
<dbReference type="Pfam" id="PF02424">
    <property type="entry name" value="ApbE"/>
    <property type="match status" value="1"/>
</dbReference>
<feature type="binding site" evidence="11">
    <location>
        <position position="304"/>
    </location>
    <ligand>
        <name>Mg(2+)</name>
        <dbReference type="ChEBI" id="CHEBI:18420"/>
    </ligand>
</feature>
<dbReference type="AlphaFoldDB" id="A0A9D1G3S7"/>
<dbReference type="InterPro" id="IPR003374">
    <property type="entry name" value="ApbE-like_sf"/>
</dbReference>
<dbReference type="GO" id="GO:0005886">
    <property type="term" value="C:plasma membrane"/>
    <property type="evidence" value="ECO:0007669"/>
    <property type="project" value="UniProtKB-SubCell"/>
</dbReference>
<dbReference type="PANTHER" id="PTHR30040:SF2">
    <property type="entry name" value="FAD:PROTEIN FMN TRANSFERASE"/>
    <property type="match status" value="1"/>
</dbReference>
<keyword evidence="12" id="KW-1003">Cell membrane</keyword>
<accession>A0A9D1G3S7</accession>
<evidence type="ECO:0000256" key="7">
    <source>
        <dbReference type="ARBA" id="ARBA00022842"/>
    </source>
</evidence>
<evidence type="ECO:0000313" key="13">
    <source>
        <dbReference type="EMBL" id="HIS96616.1"/>
    </source>
</evidence>
<comment type="similarity">
    <text evidence="10 12">Belongs to the ApbE family.</text>
</comment>
<comment type="cofactor">
    <cofactor evidence="11">
        <name>Mg(2+)</name>
        <dbReference type="ChEBI" id="CHEBI:18420"/>
    </cofactor>
    <cofactor evidence="11">
        <name>Mn(2+)</name>
        <dbReference type="ChEBI" id="CHEBI:29035"/>
    </cofactor>
    <text evidence="11">Magnesium. Can also use manganese.</text>
</comment>
<feature type="chain" id="PRO_5039761332" description="FAD:protein FMN transferase" evidence="12">
    <location>
        <begin position="23"/>
        <end position="353"/>
    </location>
</feature>
<evidence type="ECO:0000256" key="1">
    <source>
        <dbReference type="ARBA" id="ARBA00011955"/>
    </source>
</evidence>
<comment type="catalytic activity">
    <reaction evidence="9 10 12">
        <text>L-threonyl-[protein] + FAD = FMN-L-threonyl-[protein] + AMP + H(+)</text>
        <dbReference type="Rhea" id="RHEA:36847"/>
        <dbReference type="Rhea" id="RHEA-COMP:11060"/>
        <dbReference type="Rhea" id="RHEA-COMP:11061"/>
        <dbReference type="ChEBI" id="CHEBI:15378"/>
        <dbReference type="ChEBI" id="CHEBI:30013"/>
        <dbReference type="ChEBI" id="CHEBI:57692"/>
        <dbReference type="ChEBI" id="CHEBI:74257"/>
        <dbReference type="ChEBI" id="CHEBI:456215"/>
        <dbReference type="EC" id="2.7.1.180"/>
    </reaction>
</comment>
<evidence type="ECO:0000256" key="4">
    <source>
        <dbReference type="ARBA" id="ARBA00022679"/>
    </source>
</evidence>
<keyword evidence="4 10" id="KW-0808">Transferase</keyword>
<keyword evidence="3 10" id="KW-0285">Flavoprotein</keyword>
<keyword evidence="5 10" id="KW-0479">Metal-binding</keyword>
<dbReference type="Proteomes" id="UP000886876">
    <property type="component" value="Unassembled WGS sequence"/>
</dbReference>
<evidence type="ECO:0000313" key="14">
    <source>
        <dbReference type="Proteomes" id="UP000886876"/>
    </source>
</evidence>
<feature type="signal peptide" evidence="12">
    <location>
        <begin position="1"/>
        <end position="22"/>
    </location>
</feature>
<keyword evidence="7 10" id="KW-0460">Magnesium</keyword>
<evidence type="ECO:0000256" key="12">
    <source>
        <dbReference type="RuleBase" id="RU363002"/>
    </source>
</evidence>